<dbReference type="PATRIC" id="fig|261654.4.peg.1806"/>
<name>A0A1A8ZDK4_9ACTN</name>
<sequence>MVTPWPYPDFPFAGDEPVPDAEDVRLAALVAQRLSLDRTTRRQRIAVSVQHRVVILTGTVADREARVAAGELAWDIPGVFDVCNALALSGGRRAR</sequence>
<feature type="domain" description="BON" evidence="1">
    <location>
        <begin position="22"/>
        <end position="90"/>
    </location>
</feature>
<dbReference type="EMBL" id="LT594323">
    <property type="protein sequence ID" value="SBT41889.1"/>
    <property type="molecule type" value="Genomic_DNA"/>
</dbReference>
<dbReference type="Pfam" id="PF04972">
    <property type="entry name" value="BON"/>
    <property type="match status" value="1"/>
</dbReference>
<dbReference type="STRING" id="261654.GA0070611_1780"/>
<evidence type="ECO:0000259" key="1">
    <source>
        <dbReference type="PROSITE" id="PS50914"/>
    </source>
</evidence>
<dbReference type="OrthoDB" id="3403070at2"/>
<dbReference type="AlphaFoldDB" id="A0A1A8ZDK4"/>
<dbReference type="Gene3D" id="3.30.1340.30">
    <property type="match status" value="1"/>
</dbReference>
<keyword evidence="3" id="KW-1185">Reference proteome</keyword>
<gene>
    <name evidence="2" type="ORF">GA0070611_1780</name>
</gene>
<proteinExistence type="predicted"/>
<accession>A0A1A8ZDK4</accession>
<protein>
    <submittedName>
        <fullName evidence="2">BON domain-containing protein</fullName>
    </submittedName>
</protein>
<dbReference type="InterPro" id="IPR007055">
    <property type="entry name" value="BON_dom"/>
</dbReference>
<evidence type="ECO:0000313" key="2">
    <source>
        <dbReference type="EMBL" id="SBT41889.1"/>
    </source>
</evidence>
<dbReference type="RefSeq" id="WP_091660594.1">
    <property type="nucleotide sequence ID" value="NZ_LT594323.1"/>
</dbReference>
<dbReference type="PROSITE" id="PS50914">
    <property type="entry name" value="BON"/>
    <property type="match status" value="1"/>
</dbReference>
<evidence type="ECO:0000313" key="3">
    <source>
        <dbReference type="Proteomes" id="UP000199385"/>
    </source>
</evidence>
<dbReference type="Proteomes" id="UP000199385">
    <property type="component" value="Chromosome I"/>
</dbReference>
<organism evidence="2 3">
    <name type="scientific">Micromonospora auratinigra</name>
    <dbReference type="NCBI Taxonomy" id="261654"/>
    <lineage>
        <taxon>Bacteria</taxon>
        <taxon>Bacillati</taxon>
        <taxon>Actinomycetota</taxon>
        <taxon>Actinomycetes</taxon>
        <taxon>Micromonosporales</taxon>
        <taxon>Micromonosporaceae</taxon>
        <taxon>Micromonospora</taxon>
    </lineage>
</organism>
<reference evidence="3" key="1">
    <citation type="submission" date="2016-06" db="EMBL/GenBank/DDBJ databases">
        <authorList>
            <person name="Varghese N."/>
            <person name="Submissions Spin"/>
        </authorList>
    </citation>
    <scope>NUCLEOTIDE SEQUENCE [LARGE SCALE GENOMIC DNA]</scope>
    <source>
        <strain evidence="3">DSM 44815</strain>
    </source>
</reference>